<keyword evidence="8" id="KW-1185">Reference proteome</keyword>
<accession>A0A4W3H105</accession>
<reference evidence="8" key="2">
    <citation type="journal article" date="2007" name="PLoS Biol.">
        <title>Survey sequencing and comparative analysis of the elephant shark (Callorhinchus milii) genome.</title>
        <authorList>
            <person name="Venkatesh B."/>
            <person name="Kirkness E.F."/>
            <person name="Loh Y.H."/>
            <person name="Halpern A.L."/>
            <person name="Lee A.P."/>
            <person name="Johnson J."/>
            <person name="Dandona N."/>
            <person name="Viswanathan L.D."/>
            <person name="Tay A."/>
            <person name="Venter J.C."/>
            <person name="Strausberg R.L."/>
            <person name="Brenner S."/>
        </authorList>
    </citation>
    <scope>NUCLEOTIDE SEQUENCE [LARGE SCALE GENOMIC DNA]</scope>
</reference>
<dbReference type="Gene3D" id="1.25.40.20">
    <property type="entry name" value="Ankyrin repeat-containing domain"/>
    <property type="match status" value="1"/>
</dbReference>
<dbReference type="OMA" id="PPKPCML"/>
<dbReference type="PANTHER" id="PTHR14491:SF2">
    <property type="entry name" value="ANKYRIN REPEAT DOMAIN-CONTAINING PROTEIN SOWAHA"/>
    <property type="match status" value="1"/>
</dbReference>
<evidence type="ECO:0000259" key="6">
    <source>
        <dbReference type="Pfam" id="PF25877"/>
    </source>
</evidence>
<dbReference type="SMART" id="SM00248">
    <property type="entry name" value="ANK"/>
    <property type="match status" value="2"/>
</dbReference>
<feature type="compositionally biased region" description="Low complexity" evidence="5">
    <location>
        <begin position="196"/>
        <end position="208"/>
    </location>
</feature>
<evidence type="ECO:0000256" key="2">
    <source>
        <dbReference type="ARBA" id="ARBA00023043"/>
    </source>
</evidence>
<evidence type="ECO:0000313" key="8">
    <source>
        <dbReference type="Proteomes" id="UP000314986"/>
    </source>
</evidence>
<dbReference type="SUPFAM" id="SSF48403">
    <property type="entry name" value="Ankyrin repeat"/>
    <property type="match status" value="1"/>
</dbReference>
<dbReference type="PANTHER" id="PTHR14491">
    <property type="entry name" value="SOSONDOWAH, ISOFORM G"/>
    <property type="match status" value="1"/>
</dbReference>
<feature type="compositionally biased region" description="Polar residues" evidence="5">
    <location>
        <begin position="211"/>
        <end position="223"/>
    </location>
</feature>
<dbReference type="Proteomes" id="UP000314986">
    <property type="component" value="Unassembled WGS sequence"/>
</dbReference>
<dbReference type="InParanoid" id="A0A4W3H105"/>
<dbReference type="Pfam" id="PF00023">
    <property type="entry name" value="Ank"/>
    <property type="match status" value="1"/>
</dbReference>
<reference evidence="7" key="4">
    <citation type="submission" date="2025-08" db="UniProtKB">
        <authorList>
            <consortium name="Ensembl"/>
        </authorList>
    </citation>
    <scope>IDENTIFICATION</scope>
</reference>
<dbReference type="Pfam" id="PF13857">
    <property type="entry name" value="Ank_5"/>
    <property type="match status" value="1"/>
</dbReference>
<keyword evidence="1" id="KW-0677">Repeat</keyword>
<feature type="repeat" description="ANK" evidence="4">
    <location>
        <begin position="352"/>
        <end position="385"/>
    </location>
</feature>
<evidence type="ECO:0000256" key="3">
    <source>
        <dbReference type="ARBA" id="ARBA00038122"/>
    </source>
</evidence>
<evidence type="ECO:0000256" key="5">
    <source>
        <dbReference type="SAM" id="MobiDB-lite"/>
    </source>
</evidence>
<evidence type="ECO:0000256" key="4">
    <source>
        <dbReference type="PROSITE-ProRule" id="PRU00023"/>
    </source>
</evidence>
<gene>
    <name evidence="7" type="primary">sowahab</name>
</gene>
<dbReference type="Pfam" id="PF25877">
    <property type="entry name" value="WHD_SOWAH"/>
    <property type="match status" value="1"/>
</dbReference>
<feature type="domain" description="SOWAHA-C winged helix-turn-helix" evidence="6">
    <location>
        <begin position="5"/>
        <end position="84"/>
    </location>
</feature>
<evidence type="ECO:0000256" key="1">
    <source>
        <dbReference type="ARBA" id="ARBA00022737"/>
    </source>
</evidence>
<dbReference type="STRING" id="7868.ENSCMIP00000003774"/>
<keyword evidence="2 4" id="KW-0040">ANK repeat</keyword>
<feature type="compositionally biased region" description="Polar residues" evidence="5">
    <location>
        <begin position="137"/>
        <end position="158"/>
    </location>
</feature>
<feature type="compositionally biased region" description="Low complexity" evidence="5">
    <location>
        <begin position="82"/>
        <end position="92"/>
    </location>
</feature>
<dbReference type="InterPro" id="IPR002110">
    <property type="entry name" value="Ankyrin_rpt"/>
</dbReference>
<dbReference type="Ensembl" id="ENSCMIT00000003919.1">
    <property type="protein sequence ID" value="ENSCMIP00000003774.1"/>
    <property type="gene ID" value="ENSCMIG00000002264.1"/>
</dbReference>
<organism evidence="7 8">
    <name type="scientific">Callorhinchus milii</name>
    <name type="common">Ghost shark</name>
    <dbReference type="NCBI Taxonomy" id="7868"/>
    <lineage>
        <taxon>Eukaryota</taxon>
        <taxon>Metazoa</taxon>
        <taxon>Chordata</taxon>
        <taxon>Craniata</taxon>
        <taxon>Vertebrata</taxon>
        <taxon>Chondrichthyes</taxon>
        <taxon>Holocephali</taxon>
        <taxon>Chimaeriformes</taxon>
        <taxon>Callorhinchidae</taxon>
        <taxon>Callorhinchus</taxon>
    </lineage>
</organism>
<dbReference type="PROSITE" id="PS50297">
    <property type="entry name" value="ANK_REP_REGION"/>
    <property type="match status" value="1"/>
</dbReference>
<name>A0A4W3H105_CALMI</name>
<reference evidence="7" key="5">
    <citation type="submission" date="2025-09" db="UniProtKB">
        <authorList>
            <consortium name="Ensembl"/>
        </authorList>
    </citation>
    <scope>IDENTIFICATION</scope>
</reference>
<feature type="repeat" description="ANK" evidence="4">
    <location>
        <begin position="313"/>
        <end position="349"/>
    </location>
</feature>
<dbReference type="InterPro" id="IPR036770">
    <property type="entry name" value="Ankyrin_rpt-contain_sf"/>
</dbReference>
<feature type="region of interest" description="Disordered" evidence="5">
    <location>
        <begin position="82"/>
        <end position="269"/>
    </location>
</feature>
<dbReference type="AlphaFoldDB" id="A0A4W3H105"/>
<reference evidence="8" key="1">
    <citation type="journal article" date="2006" name="Science">
        <title>Ancient noncoding elements conserved in the human genome.</title>
        <authorList>
            <person name="Venkatesh B."/>
            <person name="Kirkness E.F."/>
            <person name="Loh Y.H."/>
            <person name="Halpern A.L."/>
            <person name="Lee A.P."/>
            <person name="Johnson J."/>
            <person name="Dandona N."/>
            <person name="Viswanathan L.D."/>
            <person name="Tay A."/>
            <person name="Venter J.C."/>
            <person name="Strausberg R.L."/>
            <person name="Brenner S."/>
        </authorList>
    </citation>
    <scope>NUCLEOTIDE SEQUENCE [LARGE SCALE GENOMIC DNA]</scope>
</reference>
<protein>
    <submittedName>
        <fullName evidence="7">Sosondowah ankyrin repeat domain family member A</fullName>
    </submittedName>
</protein>
<sequence>MMDPMSQEAVVSFVVEAGGKVRNSELLYRFRSALHHSDPERRRQLRDLFKRHINAVAVVREEEGVKFVVLRRKLQHLLPTGSAVPVKPSVKPAPKPGEEDGGGWRECAGEGLRTGSASAAPGEEVPQPSSSPPSSPETNFSALSFSQKVGNYETKSGDTNTNSTSNSPGAPKVLPPPKAKPHMYPLRLPPDCNRYSSGQSRQQQPPRQGTRKTVQNDTQSTEVSPDPSGDGDDDLQVPQMKRSQPAEAAGNSPQLKRSSRLPKASEDLRLSDQVPLDPVEHEWLVKTALGQWTHVCGLLLKDVNLAEKRDFMSGFTAIHWAAKSGNSEMVCWIIETAEKKGAKVDINAKAYGGYTPLHIAAIHGKEDVILKLVQDYRANTNLRDYSGKRPYHYLNKGNSLAVKQLLGDPDAFIPEAVPLHKRSSKKPANLSKFFAAPSMYKKRPKLRGNFTSLNEEPEEDGVDEVAMRRRPVTEIFL</sequence>
<dbReference type="InterPro" id="IPR058889">
    <property type="entry name" value="WHD_SOWAHA-C"/>
</dbReference>
<dbReference type="PROSITE" id="PS50088">
    <property type="entry name" value="ANK_REPEAT"/>
    <property type="match status" value="2"/>
</dbReference>
<comment type="similarity">
    <text evidence="3">Belongs to the SOWAH family.</text>
</comment>
<feature type="compositionally biased region" description="Low complexity" evidence="5">
    <location>
        <begin position="159"/>
        <end position="172"/>
    </location>
</feature>
<reference evidence="8" key="3">
    <citation type="journal article" date="2014" name="Nature">
        <title>Elephant shark genome provides unique insights into gnathostome evolution.</title>
        <authorList>
            <consortium name="International Elephant Shark Genome Sequencing Consortium"/>
            <person name="Venkatesh B."/>
            <person name="Lee A.P."/>
            <person name="Ravi V."/>
            <person name="Maurya A.K."/>
            <person name="Lian M.M."/>
            <person name="Swann J.B."/>
            <person name="Ohta Y."/>
            <person name="Flajnik M.F."/>
            <person name="Sutoh Y."/>
            <person name="Kasahara M."/>
            <person name="Hoon S."/>
            <person name="Gangu V."/>
            <person name="Roy S.W."/>
            <person name="Irimia M."/>
            <person name="Korzh V."/>
            <person name="Kondrychyn I."/>
            <person name="Lim Z.W."/>
            <person name="Tay B.H."/>
            <person name="Tohari S."/>
            <person name="Kong K.W."/>
            <person name="Ho S."/>
            <person name="Lorente-Galdos B."/>
            <person name="Quilez J."/>
            <person name="Marques-Bonet T."/>
            <person name="Raney B.J."/>
            <person name="Ingham P.W."/>
            <person name="Tay A."/>
            <person name="Hillier L.W."/>
            <person name="Minx P."/>
            <person name="Boehm T."/>
            <person name="Wilson R.K."/>
            <person name="Brenner S."/>
            <person name="Warren W.C."/>
        </authorList>
    </citation>
    <scope>NUCLEOTIDE SEQUENCE [LARGE SCALE GENOMIC DNA]</scope>
</reference>
<evidence type="ECO:0000313" key="7">
    <source>
        <dbReference type="Ensembl" id="ENSCMIP00000003774.1"/>
    </source>
</evidence>
<dbReference type="GeneTree" id="ENSGT00950000183003"/>
<proteinExistence type="inferred from homology"/>